<evidence type="ECO:0000259" key="2">
    <source>
        <dbReference type="Pfam" id="PF04187"/>
    </source>
</evidence>
<dbReference type="OrthoDB" id="1680202at2"/>
<dbReference type="AlphaFoldDB" id="A0A5C7FN33"/>
<evidence type="ECO:0000256" key="1">
    <source>
        <dbReference type="SAM" id="SignalP"/>
    </source>
</evidence>
<dbReference type="EMBL" id="VOXD01000001">
    <property type="protein sequence ID" value="TXF91605.1"/>
    <property type="molecule type" value="Genomic_DNA"/>
</dbReference>
<proteinExistence type="predicted"/>
<gene>
    <name evidence="3" type="ORF">FUA23_00020</name>
</gene>
<dbReference type="SUPFAM" id="SSF159501">
    <property type="entry name" value="EreA/ChaN-like"/>
    <property type="match status" value="1"/>
</dbReference>
<feature type="domain" description="Haem-binding uptake Tiki superfamily ChaN" evidence="2">
    <location>
        <begin position="42"/>
        <end position="243"/>
    </location>
</feature>
<keyword evidence="4" id="KW-1185">Reference proteome</keyword>
<accession>A0A5C7FN33</accession>
<dbReference type="RefSeq" id="WP_147928646.1">
    <property type="nucleotide sequence ID" value="NZ_VOXD01000001.1"/>
</dbReference>
<sequence>MRRIFLSILLLTIMSAALTAQSDPSPYALFNQDGKQTKFKKLVKEARKADVILFGESHNDAVVHWLQYNLALHLRAAAPLSIGMEMFESDQQAVLNDYLAGKVEASAIDSVGEGLWNNFKTDYKPVVDWAAQNDVAVIATNVPRRYARVVFKGGLDALNDLPAEEKQFLPTLPVPYDATLPGYVKMLEMMPGGHGGETFPMAQAIKDATMAHFIVVNKKEGVPFLHLNGSYHSNDYEGIGWYLKKYAPELKVLTITTIEESDPSTLSAENRGKADFTIVVSEFLGKTY</sequence>
<feature type="signal peptide" evidence="1">
    <location>
        <begin position="1"/>
        <end position="22"/>
    </location>
</feature>
<keyword evidence="3" id="KW-0449">Lipoprotein</keyword>
<keyword evidence="1" id="KW-0732">Signal</keyword>
<dbReference type="Pfam" id="PF04187">
    <property type="entry name" value="Cofac_haem_bdg"/>
    <property type="match status" value="1"/>
</dbReference>
<dbReference type="InterPro" id="IPR007314">
    <property type="entry name" value="Cofac_haem-bd_dom"/>
</dbReference>
<protein>
    <submittedName>
        <fullName evidence="3">ChaN family lipoprotein</fullName>
    </submittedName>
</protein>
<evidence type="ECO:0000313" key="4">
    <source>
        <dbReference type="Proteomes" id="UP000321907"/>
    </source>
</evidence>
<reference evidence="3 4" key="1">
    <citation type="submission" date="2019-08" db="EMBL/GenBank/DDBJ databases">
        <title>Lewinella sp. strain SSH13 Genome sequencing and assembly.</title>
        <authorList>
            <person name="Kim I."/>
        </authorList>
    </citation>
    <scope>NUCLEOTIDE SEQUENCE [LARGE SCALE GENOMIC DNA]</scope>
    <source>
        <strain evidence="3 4">SSH13</strain>
    </source>
</reference>
<name>A0A5C7FN33_9BACT</name>
<feature type="chain" id="PRO_5023142134" evidence="1">
    <location>
        <begin position="23"/>
        <end position="288"/>
    </location>
</feature>
<dbReference type="Gene3D" id="3.40.50.11550">
    <property type="match status" value="1"/>
</dbReference>
<dbReference type="CDD" id="cd14727">
    <property type="entry name" value="ChanN-like"/>
    <property type="match status" value="1"/>
</dbReference>
<dbReference type="Proteomes" id="UP000321907">
    <property type="component" value="Unassembled WGS sequence"/>
</dbReference>
<comment type="caution">
    <text evidence="3">The sequence shown here is derived from an EMBL/GenBank/DDBJ whole genome shotgun (WGS) entry which is preliminary data.</text>
</comment>
<organism evidence="3 4">
    <name type="scientific">Neolewinella aurantiaca</name>
    <dbReference type="NCBI Taxonomy" id="2602767"/>
    <lineage>
        <taxon>Bacteria</taxon>
        <taxon>Pseudomonadati</taxon>
        <taxon>Bacteroidota</taxon>
        <taxon>Saprospiria</taxon>
        <taxon>Saprospirales</taxon>
        <taxon>Lewinellaceae</taxon>
        <taxon>Neolewinella</taxon>
    </lineage>
</organism>
<evidence type="ECO:0000313" key="3">
    <source>
        <dbReference type="EMBL" id="TXF91605.1"/>
    </source>
</evidence>